<evidence type="ECO:0000256" key="3">
    <source>
        <dbReference type="ARBA" id="ARBA00022729"/>
    </source>
</evidence>
<evidence type="ECO:0000256" key="1">
    <source>
        <dbReference type="ARBA" id="ARBA00004196"/>
    </source>
</evidence>
<comment type="caution">
    <text evidence="5">The sequence shown here is derived from an EMBL/GenBank/DDBJ whole genome shotgun (WGS) entry which is preliminary data.</text>
</comment>
<organism evidence="5 6">
    <name type="scientific">Cupriavidus pinatubonensis</name>
    <dbReference type="NCBI Taxonomy" id="248026"/>
    <lineage>
        <taxon>Bacteria</taxon>
        <taxon>Pseudomonadati</taxon>
        <taxon>Pseudomonadota</taxon>
        <taxon>Betaproteobacteria</taxon>
        <taxon>Burkholderiales</taxon>
        <taxon>Burkholderiaceae</taxon>
        <taxon>Cupriavidus</taxon>
    </lineage>
</organism>
<sequence>MTDDFFGKMTRRTALRLGLGGLAAASFPFIHTSAWGETGVEGKTIGFSMSFSNLEWIKLQQAGVVETAKKYGMKSIVYDGGDQPTKEIQNIEDLVTRKVDAILISTYYADAIRPAIKEVNRAGIPIIVLSSPLATGSEFACHLATDTLATAREVGKYYVQRLNGKGRVVQIDGKPGSLINQQRGKGWHEVIDANPGIKVVSHLVANYDRQQALKVMEDALQANSEIDAVFCHNDDMALGAIQAAREAGRLKNMWFTGYDGLTVDALQAIDRGDLAATWEYAPFGVEAVEAAVRVLQKKPIPKTIKFASPIITKENLAQWYDSATKKRRAMASRLTAAIPA</sequence>
<dbReference type="RefSeq" id="WP_224007577.1">
    <property type="nucleotide sequence ID" value="NZ_CAJZAF010000034.1"/>
</dbReference>
<dbReference type="PANTHER" id="PTHR46847">
    <property type="entry name" value="D-ALLOSE-BINDING PERIPLASMIC PROTEIN-RELATED"/>
    <property type="match status" value="1"/>
</dbReference>
<dbReference type="CDD" id="cd06308">
    <property type="entry name" value="PBP1_sensor_kinase-like"/>
    <property type="match status" value="1"/>
</dbReference>
<evidence type="ECO:0000313" key="5">
    <source>
        <dbReference type="EMBL" id="CAG9183369.1"/>
    </source>
</evidence>
<evidence type="ECO:0000313" key="6">
    <source>
        <dbReference type="Proteomes" id="UP000701702"/>
    </source>
</evidence>
<dbReference type="EMBL" id="CAJZAF010000034">
    <property type="protein sequence ID" value="CAG9183369.1"/>
    <property type="molecule type" value="Genomic_DNA"/>
</dbReference>
<proteinExistence type="inferred from homology"/>
<dbReference type="Gene3D" id="3.40.50.2300">
    <property type="match status" value="2"/>
</dbReference>
<dbReference type="InterPro" id="IPR028082">
    <property type="entry name" value="Peripla_BP_I"/>
</dbReference>
<evidence type="ECO:0000256" key="2">
    <source>
        <dbReference type="ARBA" id="ARBA00007639"/>
    </source>
</evidence>
<comment type="similarity">
    <text evidence="2">Belongs to the bacterial solute-binding protein 2 family.</text>
</comment>
<keyword evidence="3" id="KW-0732">Signal</keyword>
<name>A0ABN7ZBL0_9BURK</name>
<evidence type="ECO:0000259" key="4">
    <source>
        <dbReference type="Pfam" id="PF13407"/>
    </source>
</evidence>
<dbReference type="PANTHER" id="PTHR46847:SF1">
    <property type="entry name" value="D-ALLOSE-BINDING PERIPLASMIC PROTEIN-RELATED"/>
    <property type="match status" value="1"/>
</dbReference>
<dbReference type="SUPFAM" id="SSF53822">
    <property type="entry name" value="Periplasmic binding protein-like I"/>
    <property type="match status" value="1"/>
</dbReference>
<dbReference type="Proteomes" id="UP000701702">
    <property type="component" value="Unassembled WGS sequence"/>
</dbReference>
<protein>
    <submittedName>
        <fullName evidence="5">HTH-type transcriptional repressor PurR</fullName>
    </submittedName>
</protein>
<keyword evidence="6" id="KW-1185">Reference proteome</keyword>
<accession>A0ABN7ZBL0</accession>
<comment type="subcellular location">
    <subcellularLocation>
        <location evidence="1">Cell envelope</location>
    </subcellularLocation>
</comment>
<dbReference type="InterPro" id="IPR025997">
    <property type="entry name" value="SBP_2_dom"/>
</dbReference>
<feature type="domain" description="Periplasmic binding protein" evidence="4">
    <location>
        <begin position="45"/>
        <end position="298"/>
    </location>
</feature>
<dbReference type="Pfam" id="PF13407">
    <property type="entry name" value="Peripla_BP_4"/>
    <property type="match status" value="1"/>
</dbReference>
<gene>
    <name evidence="5" type="primary">purR</name>
    <name evidence="5" type="ORF">LMG23994_05129</name>
</gene>
<reference evidence="5 6" key="1">
    <citation type="submission" date="2021-08" db="EMBL/GenBank/DDBJ databases">
        <authorList>
            <person name="Peeters C."/>
        </authorList>
    </citation>
    <scope>NUCLEOTIDE SEQUENCE [LARGE SCALE GENOMIC DNA]</scope>
    <source>
        <strain evidence="5 6">LMG 23994</strain>
    </source>
</reference>